<evidence type="ECO:0000256" key="1">
    <source>
        <dbReference type="ARBA" id="ARBA00022475"/>
    </source>
</evidence>
<dbReference type="PROSITE" id="PS50076">
    <property type="entry name" value="DNAJ_2"/>
    <property type="match status" value="1"/>
</dbReference>
<keyword evidence="9" id="KW-0346">Stress response</keyword>
<dbReference type="GO" id="GO:0005886">
    <property type="term" value="C:plasma membrane"/>
    <property type="evidence" value="ECO:0007669"/>
    <property type="project" value="UniProtKB-SubCell"/>
</dbReference>
<comment type="subcellular location">
    <subcellularLocation>
        <location evidence="7">Cell inner membrane</location>
        <topology evidence="7">Single-pass type III membrane protein</topology>
    </subcellularLocation>
</comment>
<name>A0A2K8KR75_9GAMM</name>
<sequence length="268" mass="29651">MSWWGKLVGGTFGFFLGGPLGAMFGMALGHNIDTAARTIGGKLSPGDQERVQMAFFTATFSVMGAVAKADGKVSSDEISLAETVMDKMNLSPEMRQAAMRLFIKGKQDDFPLEEVMLQFRQECHRRANLMRMFIELQVQAAYADGDLHPAEEQLLLKLCQMLGFHESVFRQIEALVQFSMGLGDGQYDGGQQHSGNRATGSVASKAAAYAILEVTPQHSQADIKKAYRRLMSQHHPDKLVSKGLPEEMMKLATEKTQKIREAYDLLKA</sequence>
<dbReference type="InterPro" id="IPR050817">
    <property type="entry name" value="DjlA_DnaK_co-chaperone"/>
</dbReference>
<dbReference type="RefSeq" id="WP_100255808.1">
    <property type="nucleotide sequence ID" value="NZ_CP011797.1"/>
</dbReference>
<evidence type="ECO:0000256" key="2">
    <source>
        <dbReference type="ARBA" id="ARBA00022519"/>
    </source>
</evidence>
<evidence type="ECO:0000256" key="6">
    <source>
        <dbReference type="ARBA" id="ARBA00023186"/>
    </source>
</evidence>
<dbReference type="PRINTS" id="PR00625">
    <property type="entry name" value="JDOMAIN"/>
</dbReference>
<dbReference type="AlphaFoldDB" id="A0A2K8KR75"/>
<evidence type="ECO:0000256" key="4">
    <source>
        <dbReference type="ARBA" id="ARBA00022989"/>
    </source>
</evidence>
<dbReference type="Gene3D" id="1.10.3680.10">
    <property type="entry name" value="TerB-like"/>
    <property type="match status" value="1"/>
</dbReference>
<dbReference type="SUPFAM" id="SSF158682">
    <property type="entry name" value="TerB-like"/>
    <property type="match status" value="1"/>
</dbReference>
<feature type="topological domain" description="Cytoplasmic" evidence="7">
    <location>
        <begin position="31"/>
        <end position="268"/>
    </location>
</feature>
<feature type="domain" description="J" evidence="8">
    <location>
        <begin position="207"/>
        <end position="268"/>
    </location>
</feature>
<gene>
    <name evidence="9" type="primary">dnaJ</name>
    <name evidence="7" type="synonym">djlA</name>
    <name evidence="9" type="ORF">REIFOR_00219</name>
</gene>
<evidence type="ECO:0000313" key="10">
    <source>
        <dbReference type="Proteomes" id="UP000229757"/>
    </source>
</evidence>
<comment type="subunit">
    <text evidence="7">Homodimer.</text>
</comment>
<evidence type="ECO:0000313" key="9">
    <source>
        <dbReference type="EMBL" id="ATX75396.1"/>
    </source>
</evidence>
<keyword evidence="5 7" id="KW-0472">Membrane</keyword>
<dbReference type="InterPro" id="IPR023749">
    <property type="entry name" value="DjlA"/>
</dbReference>
<dbReference type="HAMAP" id="MF_01153">
    <property type="entry name" value="DjlA"/>
    <property type="match status" value="1"/>
</dbReference>
<comment type="domain">
    <text evidence="7">The transmembrane domain is a dimerization domain.</text>
</comment>
<dbReference type="CDD" id="cd07316">
    <property type="entry name" value="terB_like_DjlA"/>
    <property type="match status" value="1"/>
</dbReference>
<dbReference type="InterPro" id="IPR036869">
    <property type="entry name" value="J_dom_sf"/>
</dbReference>
<dbReference type="InterPro" id="IPR029024">
    <property type="entry name" value="TerB-like"/>
</dbReference>
<dbReference type="OrthoDB" id="9782583at2"/>
<comment type="function">
    <text evidence="7">Regulatory DnaK co-chaperone. Direct interaction between DnaK and DjlA is needed for the induction of the wcaABCDE operon, involved in the synthesis of a colanic acid polysaccharide capsule, possibly through activation of the RcsB/RcsC phosphotransfer signaling pathway. The colanic acid capsule may help the bacterium survive conditions outside the host.</text>
</comment>
<dbReference type="Gene3D" id="1.10.287.110">
    <property type="entry name" value="DnaJ domain"/>
    <property type="match status" value="1"/>
</dbReference>
<dbReference type="EMBL" id="CP011797">
    <property type="protein sequence ID" value="ATX75396.1"/>
    <property type="molecule type" value="Genomic_DNA"/>
</dbReference>
<reference evidence="9 10" key="1">
    <citation type="journal article" date="2017" name="Environ. Microbiol.">
        <title>Genomic and physiological analyses of 'Reinekea forsetii' reveal a versatile opportunistic lifestyle during spring algae blooms.</title>
        <authorList>
            <person name="Avci B."/>
            <person name="Hahnke R.L."/>
            <person name="Chafee M."/>
            <person name="Fischer T."/>
            <person name="Gruber-Vodicka H."/>
            <person name="Tegetmeyer H.E."/>
            <person name="Harder J."/>
            <person name="Fuchs B.M."/>
            <person name="Amann R.I."/>
            <person name="Teeling H."/>
        </authorList>
    </citation>
    <scope>NUCLEOTIDE SEQUENCE [LARGE SCALE GENOMIC DNA]</scope>
    <source>
        <strain evidence="9 10">Hel1_31_D35</strain>
    </source>
</reference>
<dbReference type="NCBIfam" id="NF006948">
    <property type="entry name" value="PRK09430.1"/>
    <property type="match status" value="1"/>
</dbReference>
<organism evidence="9 10">
    <name type="scientific">Reinekea forsetii</name>
    <dbReference type="NCBI Taxonomy" id="1336806"/>
    <lineage>
        <taxon>Bacteria</taxon>
        <taxon>Pseudomonadati</taxon>
        <taxon>Pseudomonadota</taxon>
        <taxon>Gammaproteobacteria</taxon>
        <taxon>Oceanospirillales</taxon>
        <taxon>Saccharospirillaceae</taxon>
        <taxon>Reinekea</taxon>
    </lineage>
</organism>
<evidence type="ECO:0000256" key="3">
    <source>
        <dbReference type="ARBA" id="ARBA00022692"/>
    </source>
</evidence>
<evidence type="ECO:0000256" key="7">
    <source>
        <dbReference type="HAMAP-Rule" id="MF_01153"/>
    </source>
</evidence>
<dbReference type="InterPro" id="IPR007791">
    <property type="entry name" value="DjlA_N"/>
</dbReference>
<keyword evidence="4 7" id="KW-1133">Transmembrane helix</keyword>
<dbReference type="InterPro" id="IPR001623">
    <property type="entry name" value="DnaJ_domain"/>
</dbReference>
<dbReference type="Proteomes" id="UP000229757">
    <property type="component" value="Chromosome"/>
</dbReference>
<dbReference type="Pfam" id="PF05099">
    <property type="entry name" value="TerB"/>
    <property type="match status" value="1"/>
</dbReference>
<keyword evidence="2 7" id="KW-0997">Cell inner membrane</keyword>
<dbReference type="Pfam" id="PF00226">
    <property type="entry name" value="DnaJ"/>
    <property type="match status" value="1"/>
</dbReference>
<dbReference type="CDD" id="cd06257">
    <property type="entry name" value="DnaJ"/>
    <property type="match status" value="1"/>
</dbReference>
<dbReference type="SUPFAM" id="SSF46565">
    <property type="entry name" value="Chaperone J-domain"/>
    <property type="match status" value="1"/>
</dbReference>
<feature type="topological domain" description="Periplasmic" evidence="7">
    <location>
        <begin position="1"/>
        <end position="6"/>
    </location>
</feature>
<keyword evidence="3 7" id="KW-0812">Transmembrane</keyword>
<evidence type="ECO:0000256" key="5">
    <source>
        <dbReference type="ARBA" id="ARBA00023136"/>
    </source>
</evidence>
<dbReference type="KEGG" id="rfo:REIFOR_00219"/>
<keyword evidence="1 7" id="KW-1003">Cell membrane</keyword>
<keyword evidence="10" id="KW-1185">Reference proteome</keyword>
<accession>A0A2K8KR75</accession>
<evidence type="ECO:0000259" key="8">
    <source>
        <dbReference type="PROSITE" id="PS50076"/>
    </source>
</evidence>
<dbReference type="GO" id="GO:0051087">
    <property type="term" value="F:protein-folding chaperone binding"/>
    <property type="evidence" value="ECO:0007669"/>
    <property type="project" value="InterPro"/>
</dbReference>
<protein>
    <recommendedName>
        <fullName evidence="7">Co-chaperone protein DjlA</fullName>
    </recommendedName>
</protein>
<dbReference type="SMART" id="SM00271">
    <property type="entry name" value="DnaJ"/>
    <property type="match status" value="1"/>
</dbReference>
<keyword evidence="6 7" id="KW-0143">Chaperone</keyword>
<dbReference type="PANTHER" id="PTHR24074">
    <property type="entry name" value="CO-CHAPERONE PROTEIN DJLA"/>
    <property type="match status" value="1"/>
</dbReference>
<proteinExistence type="inferred from homology"/>